<evidence type="ECO:0000256" key="1">
    <source>
        <dbReference type="ARBA" id="ARBA00023125"/>
    </source>
</evidence>
<keyword evidence="5" id="KW-1185">Reference proteome</keyword>
<dbReference type="Proteomes" id="UP001164693">
    <property type="component" value="Chromosome"/>
</dbReference>
<dbReference type="Gene3D" id="3.30.1310.10">
    <property type="entry name" value="Nucleoid-associated protein YbaB-like domain"/>
    <property type="match status" value="1"/>
</dbReference>
<comment type="similarity">
    <text evidence="2">Belongs to the YbaB/EbfC family.</text>
</comment>
<reference evidence="4" key="1">
    <citation type="submission" date="2022-05" db="EMBL/GenBank/DDBJ databases">
        <title>Jatrophihabitans sp. SB3-54 whole genome sequence.</title>
        <authorList>
            <person name="Suh M.K."/>
            <person name="Eom M.K."/>
            <person name="Kim J.S."/>
            <person name="Kim H.S."/>
            <person name="Do H.E."/>
            <person name="Shin Y.K."/>
            <person name="Lee J.-S."/>
        </authorList>
    </citation>
    <scope>NUCLEOTIDE SEQUENCE</scope>
    <source>
        <strain evidence="4">SB3-54</strain>
    </source>
</reference>
<dbReference type="SUPFAM" id="SSF82607">
    <property type="entry name" value="YbaB-like"/>
    <property type="match status" value="1"/>
</dbReference>
<dbReference type="PANTHER" id="PTHR33449:SF1">
    <property type="entry name" value="NUCLEOID-ASSOCIATED PROTEIN YBAB"/>
    <property type="match status" value="1"/>
</dbReference>
<dbReference type="PIRSF" id="PIRSF004555">
    <property type="entry name" value="UCP004555"/>
    <property type="match status" value="1"/>
</dbReference>
<keyword evidence="1 2" id="KW-0238">DNA-binding</keyword>
<name>A0ABY7K827_9ACTN</name>
<organism evidence="4 5">
    <name type="scientific">Jatrophihabitans cynanchi</name>
    <dbReference type="NCBI Taxonomy" id="2944128"/>
    <lineage>
        <taxon>Bacteria</taxon>
        <taxon>Bacillati</taxon>
        <taxon>Actinomycetota</taxon>
        <taxon>Actinomycetes</taxon>
        <taxon>Jatrophihabitantales</taxon>
        <taxon>Jatrophihabitantaceae</taxon>
        <taxon>Jatrophihabitans</taxon>
    </lineage>
</organism>
<accession>A0ABY7K827</accession>
<gene>
    <name evidence="4" type="ORF">M6B22_10945</name>
</gene>
<feature type="compositionally biased region" description="Gly residues" evidence="3">
    <location>
        <begin position="1"/>
        <end position="10"/>
    </location>
</feature>
<dbReference type="HAMAP" id="MF_00274">
    <property type="entry name" value="DNA_YbaB_EbfC"/>
    <property type="match status" value="1"/>
</dbReference>
<protein>
    <recommendedName>
        <fullName evidence="2">Nucleoid-associated protein M6B22_10945</fullName>
    </recommendedName>
</protein>
<feature type="compositionally biased region" description="Low complexity" evidence="3">
    <location>
        <begin position="11"/>
        <end position="22"/>
    </location>
</feature>
<dbReference type="InterPro" id="IPR004401">
    <property type="entry name" value="YbaB/EbfC"/>
</dbReference>
<evidence type="ECO:0000313" key="5">
    <source>
        <dbReference type="Proteomes" id="UP001164693"/>
    </source>
</evidence>
<dbReference type="Pfam" id="PF02575">
    <property type="entry name" value="YbaB_DNA_bd"/>
    <property type="match status" value="1"/>
</dbReference>
<evidence type="ECO:0000256" key="3">
    <source>
        <dbReference type="SAM" id="MobiDB-lite"/>
    </source>
</evidence>
<dbReference type="InterPro" id="IPR036894">
    <property type="entry name" value="YbaB-like_sf"/>
</dbReference>
<comment type="subunit">
    <text evidence="2">Homodimer.</text>
</comment>
<evidence type="ECO:0000313" key="4">
    <source>
        <dbReference type="EMBL" id="WAX59256.1"/>
    </source>
</evidence>
<keyword evidence="2" id="KW-0963">Cytoplasm</keyword>
<dbReference type="PANTHER" id="PTHR33449">
    <property type="entry name" value="NUCLEOID-ASSOCIATED PROTEIN YBAB"/>
    <property type="match status" value="1"/>
</dbReference>
<feature type="region of interest" description="Disordered" evidence="3">
    <location>
        <begin position="1"/>
        <end position="22"/>
    </location>
</feature>
<dbReference type="EMBL" id="CP097463">
    <property type="protein sequence ID" value="WAX59256.1"/>
    <property type="molecule type" value="Genomic_DNA"/>
</dbReference>
<dbReference type="NCBIfam" id="TIGR00103">
    <property type="entry name" value="DNA_YbaB_EbfC"/>
    <property type="match status" value="1"/>
</dbReference>
<evidence type="ECO:0000256" key="2">
    <source>
        <dbReference type="HAMAP-Rule" id="MF_00274"/>
    </source>
</evidence>
<sequence>MAGRGGGIGGQQPNIQQLMKQAQRMQQQLEAAQAELASTEVQGSAGGGLVTATLLASGELQALSIDPKVVDPDDVETLQDLIVAAVRDASRAASELTADKMGPLTSGLGGAGLGGLGLPGL</sequence>
<comment type="subcellular location">
    <subcellularLocation>
        <location evidence="2">Cytoplasm</location>
        <location evidence="2">Nucleoid</location>
    </subcellularLocation>
</comment>
<comment type="function">
    <text evidence="2">Binds to DNA and alters its conformation. May be involved in regulation of gene expression, nucleoid organization and DNA protection.</text>
</comment>
<proteinExistence type="inferred from homology"/>